<dbReference type="AlphaFoldDB" id="G9ZKE0"/>
<proteinExistence type="predicted"/>
<evidence type="ECO:0000313" key="3">
    <source>
        <dbReference type="Proteomes" id="UP000004625"/>
    </source>
</evidence>
<feature type="transmembrane region" description="Helical" evidence="1">
    <location>
        <begin position="21"/>
        <end position="44"/>
    </location>
</feature>
<dbReference type="HOGENOM" id="CLU_3201334_0_0_9"/>
<keyword evidence="1" id="KW-0472">Membrane</keyword>
<dbReference type="Proteomes" id="UP000004625">
    <property type="component" value="Unassembled WGS sequence"/>
</dbReference>
<evidence type="ECO:0000313" key="2">
    <source>
        <dbReference type="EMBL" id="EHM01180.1"/>
    </source>
</evidence>
<comment type="caution">
    <text evidence="2">The sequence shown here is derived from an EMBL/GenBank/DDBJ whole genome shotgun (WGS) entry which is preliminary data.</text>
</comment>
<organism evidence="2 3">
    <name type="scientific">Lentilactobacillus parafarraginis F0439</name>
    <dbReference type="NCBI Taxonomy" id="797515"/>
    <lineage>
        <taxon>Bacteria</taxon>
        <taxon>Bacillati</taxon>
        <taxon>Bacillota</taxon>
        <taxon>Bacilli</taxon>
        <taxon>Lactobacillales</taxon>
        <taxon>Lactobacillaceae</taxon>
        <taxon>Lentilactobacillus</taxon>
    </lineage>
</organism>
<keyword evidence="1" id="KW-1133">Transmembrane helix</keyword>
<sequence>MLLWALKSLSSSSNIIDVHRLRRLIVFFMIFGPIIVQQITLLTVI</sequence>
<dbReference type="STRING" id="797515.HMPREF9103_00188"/>
<name>G9ZKE0_9LACO</name>
<dbReference type="EMBL" id="AGEY01000011">
    <property type="protein sequence ID" value="EHM01180.1"/>
    <property type="molecule type" value="Genomic_DNA"/>
</dbReference>
<accession>G9ZKE0</accession>
<gene>
    <name evidence="2" type="ORF">HMPREF9103_00188</name>
</gene>
<keyword evidence="1" id="KW-0812">Transmembrane</keyword>
<evidence type="ECO:0000256" key="1">
    <source>
        <dbReference type="SAM" id="Phobius"/>
    </source>
</evidence>
<reference evidence="2 3" key="1">
    <citation type="submission" date="2011-09" db="EMBL/GenBank/DDBJ databases">
        <authorList>
            <person name="Weinstock G."/>
            <person name="Sodergren E."/>
            <person name="Clifton S."/>
            <person name="Fulton L."/>
            <person name="Fulton B."/>
            <person name="Courtney L."/>
            <person name="Fronick C."/>
            <person name="Harrison M."/>
            <person name="Strong C."/>
            <person name="Farmer C."/>
            <person name="Delahaunty K."/>
            <person name="Markovic C."/>
            <person name="Hall O."/>
            <person name="Minx P."/>
            <person name="Tomlinson C."/>
            <person name="Mitreva M."/>
            <person name="Hou S."/>
            <person name="Chen J."/>
            <person name="Wollam A."/>
            <person name="Pepin K.H."/>
            <person name="Johnson M."/>
            <person name="Bhonagiri V."/>
            <person name="Zhang X."/>
            <person name="Suruliraj S."/>
            <person name="Warren W."/>
            <person name="Chinwalla A."/>
            <person name="Mardis E.R."/>
            <person name="Wilson R.K."/>
        </authorList>
    </citation>
    <scope>NUCLEOTIDE SEQUENCE [LARGE SCALE GENOMIC DNA]</scope>
    <source>
        <strain evidence="2 3">F0439</strain>
    </source>
</reference>
<dbReference type="PATRIC" id="fig|797515.3.peg.172"/>
<keyword evidence="3" id="KW-1185">Reference proteome</keyword>
<protein>
    <submittedName>
        <fullName evidence="2">Uncharacterized protein</fullName>
    </submittedName>
</protein>